<proteinExistence type="predicted"/>
<evidence type="ECO:0000313" key="5">
    <source>
        <dbReference type="Proteomes" id="UP000030687"/>
    </source>
</evidence>
<accession>V4U6I8</accession>
<evidence type="ECO:0000256" key="1">
    <source>
        <dbReference type="ARBA" id="ARBA00022679"/>
    </source>
</evidence>
<organism evidence="4 5">
    <name type="scientific">Citrus clementina</name>
    <name type="common">Clementine</name>
    <name type="synonym">Citrus deliciosa x Citrus sinensis</name>
    <dbReference type="NCBI Taxonomy" id="85681"/>
    <lineage>
        <taxon>Eukaryota</taxon>
        <taxon>Viridiplantae</taxon>
        <taxon>Streptophyta</taxon>
        <taxon>Embryophyta</taxon>
        <taxon>Tracheophyta</taxon>
        <taxon>Spermatophyta</taxon>
        <taxon>Magnoliopsida</taxon>
        <taxon>eudicotyledons</taxon>
        <taxon>Gunneridae</taxon>
        <taxon>Pentapetalae</taxon>
        <taxon>rosids</taxon>
        <taxon>malvids</taxon>
        <taxon>Sapindales</taxon>
        <taxon>Rutaceae</taxon>
        <taxon>Aurantioideae</taxon>
        <taxon>Citrus</taxon>
    </lineage>
</organism>
<dbReference type="SUPFAM" id="SSF54495">
    <property type="entry name" value="UBC-like"/>
    <property type="match status" value="1"/>
</dbReference>
<keyword evidence="2" id="KW-0833">Ubl conjugation pathway</keyword>
<evidence type="ECO:0000259" key="3">
    <source>
        <dbReference type="PROSITE" id="PS50127"/>
    </source>
</evidence>
<dbReference type="PROSITE" id="PS50127">
    <property type="entry name" value="UBC_2"/>
    <property type="match status" value="1"/>
</dbReference>
<dbReference type="Gramene" id="ESR57776">
    <property type="protein sequence ID" value="ESR57776"/>
    <property type="gene ID" value="CICLE_v10024112mg"/>
</dbReference>
<dbReference type="eggNOG" id="KOG0895">
    <property type="taxonomic scope" value="Eukaryota"/>
</dbReference>
<keyword evidence="1" id="KW-0808">Transferase</keyword>
<dbReference type="PANTHER" id="PTHR46116:SF13">
    <property type="entry name" value="UBIQUITIN-CONJUGATING ENZYME E2 24-RELATED"/>
    <property type="match status" value="1"/>
</dbReference>
<dbReference type="Proteomes" id="UP000030687">
    <property type="component" value="Unassembled WGS sequence"/>
</dbReference>
<feature type="domain" description="UBC core" evidence="3">
    <location>
        <begin position="59"/>
        <end position="224"/>
    </location>
</feature>
<evidence type="ECO:0000313" key="4">
    <source>
        <dbReference type="EMBL" id="ESR57776.1"/>
    </source>
</evidence>
<dbReference type="STRING" id="85681.V4U6I8"/>
<dbReference type="SMART" id="SM00212">
    <property type="entry name" value="UBCc"/>
    <property type="match status" value="1"/>
</dbReference>
<keyword evidence="5" id="KW-1185">Reference proteome</keyword>
<dbReference type="KEGG" id="cic:CICLE_v10024112mg"/>
<evidence type="ECO:0000256" key="2">
    <source>
        <dbReference type="ARBA" id="ARBA00022786"/>
    </source>
</evidence>
<dbReference type="GO" id="GO:0061631">
    <property type="term" value="F:ubiquitin conjugating enzyme activity"/>
    <property type="evidence" value="ECO:0007669"/>
    <property type="project" value="TreeGrafter"/>
</dbReference>
<dbReference type="OrthoDB" id="47801at2759"/>
<dbReference type="PANTHER" id="PTHR46116">
    <property type="entry name" value="(E3-INDEPENDENT) E2 UBIQUITIN-CONJUGATING ENZYME"/>
    <property type="match status" value="1"/>
</dbReference>
<dbReference type="InterPro" id="IPR000608">
    <property type="entry name" value="UBC"/>
</dbReference>
<dbReference type="AlphaFoldDB" id="V4U6I8"/>
<dbReference type="OMA" id="QPHMQFK"/>
<sequence length="300" mass="35702">MDYTKTEEKIMFGEIEEIEDIIEKRFKKYKNFARIPTHLLNQNHHFIHHKTININPKSELAERIHKEWEILEKNLPSSIFVRASAERIDLMRAVIIGLEGTPYCHGLFFFDIFFPTTYPVTPPLIFYHSYGFDLNPNLHRDGQVSLDLLTINVSHSWWNCKRDSDEKQQWNPQESNIMQVLVSIQHKVLNANPYYCHKGHPQKSNKEVFRLNCQAMLVMLQPHMQFKQPHMQFKHLVQGHFRNRAHQILQIHKAEMKPDDDEEMNQLFIKLLNAFEDNGAYCGHYYPKALKERRSISNHR</sequence>
<dbReference type="InParanoid" id="V4U6I8"/>
<gene>
    <name evidence="4" type="ORF">CICLE_v10024112mg</name>
</gene>
<reference evidence="4 5" key="1">
    <citation type="submission" date="2013-10" db="EMBL/GenBank/DDBJ databases">
        <authorList>
            <consortium name="International Citrus Genome Consortium"/>
            <person name="Jenkins J."/>
            <person name="Schmutz J."/>
            <person name="Prochnik S."/>
            <person name="Rokhsar D."/>
            <person name="Gmitter F."/>
            <person name="Ollitrault P."/>
            <person name="Machado M."/>
            <person name="Talon M."/>
            <person name="Wincker P."/>
            <person name="Jaillon O."/>
            <person name="Morgante M."/>
        </authorList>
    </citation>
    <scope>NUCLEOTIDE SEQUENCE</scope>
    <source>
        <strain evidence="5">cv. Clemenules</strain>
    </source>
</reference>
<dbReference type="Pfam" id="PF00179">
    <property type="entry name" value="UQ_con"/>
    <property type="match status" value="1"/>
</dbReference>
<dbReference type="EMBL" id="KI536661">
    <property type="protein sequence ID" value="ESR57776.1"/>
    <property type="molecule type" value="Genomic_DNA"/>
</dbReference>
<name>V4U6I8_CITCL</name>
<dbReference type="Gene3D" id="3.10.110.10">
    <property type="entry name" value="Ubiquitin Conjugating Enzyme"/>
    <property type="match status" value="1"/>
</dbReference>
<protein>
    <recommendedName>
        <fullName evidence="3">UBC core domain-containing protein</fullName>
    </recommendedName>
</protein>
<dbReference type="InterPro" id="IPR016135">
    <property type="entry name" value="UBQ-conjugating_enzyme/RWD"/>
</dbReference>